<keyword evidence="3" id="KW-1185">Reference proteome</keyword>
<protein>
    <submittedName>
        <fullName evidence="2">Uncharacterized protein</fullName>
    </submittedName>
</protein>
<evidence type="ECO:0000313" key="2">
    <source>
        <dbReference type="EMBL" id="ALI35265.1"/>
    </source>
</evidence>
<name>A0A654LVP0_9ARCH</name>
<keyword evidence="1" id="KW-0472">Membrane</keyword>
<dbReference type="Gene3D" id="2.120.10.30">
    <property type="entry name" value="TolB, C-terminal domain"/>
    <property type="match status" value="1"/>
</dbReference>
<accession>A0A654LVP0</accession>
<organism evidence="2 3">
    <name type="scientific">Candidatus Nitrosocosmicus oleophilus</name>
    <dbReference type="NCBI Taxonomy" id="1353260"/>
    <lineage>
        <taxon>Archaea</taxon>
        <taxon>Nitrososphaerota</taxon>
        <taxon>Nitrososphaeria</taxon>
        <taxon>Nitrososphaerales</taxon>
        <taxon>Nitrososphaeraceae</taxon>
        <taxon>Candidatus Nitrosocosmicus</taxon>
    </lineage>
</organism>
<keyword evidence="1" id="KW-1133">Transmembrane helix</keyword>
<sequence>MKRHIICIFSLIVITIIVIKYIDYSHFIESYINPLQNKKQIEISPNYKDRIKVDLYVKGLSFPTSMIFVDNNSLLVTEKNQGNVRLISKGILQKDPIFTINNISNEKE</sequence>
<dbReference type="GeneID" id="60421173"/>
<dbReference type="EMBL" id="CP012850">
    <property type="protein sequence ID" value="ALI35265.1"/>
    <property type="molecule type" value="Genomic_DNA"/>
</dbReference>
<reference evidence="3" key="1">
    <citation type="submission" date="2015-10" db="EMBL/GenBank/DDBJ databases">
        <title>Niche specialization of a soil ammonia-oxidizing archaeon, Candidatus Nitrosocosmicus oleophilus.</title>
        <authorList>
            <person name="Jung M.-Y."/>
            <person name="Rhee S.-K."/>
        </authorList>
    </citation>
    <scope>NUCLEOTIDE SEQUENCE [LARGE SCALE GENOMIC DNA]</scope>
    <source>
        <strain evidence="3">MY3</strain>
    </source>
</reference>
<keyword evidence="1" id="KW-0812">Transmembrane</keyword>
<dbReference type="InterPro" id="IPR011042">
    <property type="entry name" value="6-blade_b-propeller_TolB-like"/>
</dbReference>
<evidence type="ECO:0000256" key="1">
    <source>
        <dbReference type="SAM" id="Phobius"/>
    </source>
</evidence>
<feature type="transmembrane region" description="Helical" evidence="1">
    <location>
        <begin position="5"/>
        <end position="22"/>
    </location>
</feature>
<dbReference type="AlphaFoldDB" id="A0A654LVP0"/>
<evidence type="ECO:0000313" key="3">
    <source>
        <dbReference type="Proteomes" id="UP000058925"/>
    </source>
</evidence>
<gene>
    <name evidence="2" type="ORF">NMY3_01060</name>
</gene>
<dbReference type="Proteomes" id="UP000058925">
    <property type="component" value="Chromosome"/>
</dbReference>
<proteinExistence type="predicted"/>
<dbReference type="RefSeq" id="WP_196817773.1">
    <property type="nucleotide sequence ID" value="NZ_CP012850.1"/>
</dbReference>
<dbReference type="KEGG" id="taa:NMY3_01060"/>